<dbReference type="EMBL" id="PCYM01000010">
    <property type="protein sequence ID" value="PIR47324.1"/>
    <property type="molecule type" value="Genomic_DNA"/>
</dbReference>
<feature type="non-terminal residue" evidence="2">
    <location>
        <position position="1"/>
    </location>
</feature>
<sequence length="177" mass="19340">EKLAQRSAATSPETTQVRGASYEVTPGRVAGRAKRVEEATELNPEELAETQEMPAIAPEEAELSIEDLQEVNTVQELINTWPQEINSIIGTIAAESVSPEVAFDMLEEQEGFVDWISGLAGQVLDGVKDGRGKEMEGTMTIKAIRKNSSGKPTVYLQREDGKNLTMGFANFLKNNVE</sequence>
<dbReference type="Proteomes" id="UP000230084">
    <property type="component" value="Unassembled WGS sequence"/>
</dbReference>
<organism evidence="2 3">
    <name type="scientific">Candidatus Uhrbacteria bacterium CG10_big_fil_rev_8_21_14_0_10_50_16</name>
    <dbReference type="NCBI Taxonomy" id="1975039"/>
    <lineage>
        <taxon>Bacteria</taxon>
        <taxon>Candidatus Uhriibacteriota</taxon>
    </lineage>
</organism>
<comment type="caution">
    <text evidence="2">The sequence shown here is derived from an EMBL/GenBank/DDBJ whole genome shotgun (WGS) entry which is preliminary data.</text>
</comment>
<accession>A0A2H0RMV5</accession>
<evidence type="ECO:0000313" key="2">
    <source>
        <dbReference type="EMBL" id="PIR47324.1"/>
    </source>
</evidence>
<evidence type="ECO:0000256" key="1">
    <source>
        <dbReference type="SAM" id="MobiDB-lite"/>
    </source>
</evidence>
<feature type="region of interest" description="Disordered" evidence="1">
    <location>
        <begin position="1"/>
        <end position="51"/>
    </location>
</feature>
<protein>
    <submittedName>
        <fullName evidence="2">Uncharacterized protein</fullName>
    </submittedName>
</protein>
<reference evidence="2 3" key="1">
    <citation type="submission" date="2017-09" db="EMBL/GenBank/DDBJ databases">
        <title>Depth-based differentiation of microbial function through sediment-hosted aquifers and enrichment of novel symbionts in the deep terrestrial subsurface.</title>
        <authorList>
            <person name="Probst A.J."/>
            <person name="Ladd B."/>
            <person name="Jarett J.K."/>
            <person name="Geller-Mcgrath D.E."/>
            <person name="Sieber C.M."/>
            <person name="Emerson J.B."/>
            <person name="Anantharaman K."/>
            <person name="Thomas B.C."/>
            <person name="Malmstrom R."/>
            <person name="Stieglmeier M."/>
            <person name="Klingl A."/>
            <person name="Woyke T."/>
            <person name="Ryan C.M."/>
            <person name="Banfield J.F."/>
        </authorList>
    </citation>
    <scope>NUCLEOTIDE SEQUENCE [LARGE SCALE GENOMIC DNA]</scope>
    <source>
        <strain evidence="2">CG10_big_fil_rev_8_21_14_0_10_50_16</strain>
    </source>
</reference>
<dbReference type="AlphaFoldDB" id="A0A2H0RMV5"/>
<gene>
    <name evidence="2" type="ORF">COV06_04555</name>
</gene>
<feature type="compositionally biased region" description="Polar residues" evidence="1">
    <location>
        <begin position="7"/>
        <end position="18"/>
    </location>
</feature>
<name>A0A2H0RMV5_9BACT</name>
<feature type="compositionally biased region" description="Acidic residues" evidence="1">
    <location>
        <begin position="39"/>
        <end position="49"/>
    </location>
</feature>
<evidence type="ECO:0000313" key="3">
    <source>
        <dbReference type="Proteomes" id="UP000230084"/>
    </source>
</evidence>
<proteinExistence type="predicted"/>